<dbReference type="InterPro" id="IPR014721">
    <property type="entry name" value="Ribsml_uS5_D2-typ_fold_subgr"/>
</dbReference>
<comment type="caution">
    <text evidence="3">The sequence shown here is derived from an EMBL/GenBank/DDBJ whole genome shotgun (WGS) entry which is preliminary data.</text>
</comment>
<sequence length="514" mass="53754">MVARLVTWAFDGAEARRVDVQVQITDAGANPYFSIVGLADKAVAESRERVRSAFAAIGLSIPSKRVLVNLAPADLPKEGSHYDAPIAVALLTAMGVLPSDAVDGLAVLGELGLDGDWQPIAGALPAAMASHGEDLTLVCPEASAAEAAWSGGRVIGVSSLMAFINHVRGARPLELAQPGPLLDAAPVADLKDVRGQEQAKRALEITAAGGHNLLLVGPPGAGKSMLAQRLPGLLPPLNARELLEVSMVHSVAGMLERGSLTRVRPFRAPHHSASMAALTGGGLRAKPGEVSLAHHGVLFLDELPEFSAQALDALRQPLETGEVVVARANRHVTYPARFQLVAAMNPCRCGAAAGRTCGKAPRCMVSYQSRISGPFLDRIDLQIDIPAVTAADLALPASLEGTIEAAERVAQARAAQAERYRGDGLAIATNAIASGAVLDRVATPDGPGRDLLGKAADALRLSARAYHRTLKVARTIADLDGVDGVRRIHIAEALAYRRTEPNPTQPVSLPSLTR</sequence>
<accession>A0A2P2EAB8</accession>
<feature type="domain" description="AAA+ ATPase" evidence="2">
    <location>
        <begin position="209"/>
        <end position="389"/>
    </location>
</feature>
<dbReference type="RefSeq" id="WP_108984846.1">
    <property type="nucleotide sequence ID" value="NZ_BFBR01000004.1"/>
</dbReference>
<protein>
    <submittedName>
        <fullName evidence="3">Competence protein ComM</fullName>
    </submittedName>
</protein>
<dbReference type="Proteomes" id="UP000245086">
    <property type="component" value="Unassembled WGS sequence"/>
</dbReference>
<dbReference type="InterPro" id="IPR003593">
    <property type="entry name" value="AAA+_ATPase"/>
</dbReference>
<dbReference type="InterPro" id="IPR045006">
    <property type="entry name" value="CHLI-like"/>
</dbReference>
<dbReference type="CDD" id="cd00009">
    <property type="entry name" value="AAA"/>
    <property type="match status" value="1"/>
</dbReference>
<reference evidence="3 4" key="1">
    <citation type="journal article" date="2018" name="Genome Announc.">
        <title>Draft Genome Sequence of "Candidatus Phycosocius bacilliformis," an Alphaproteobacterial Ectosymbiont of the Hydrocarbon-Producing Green Alga Botryococcus braunii.</title>
        <authorList>
            <person name="Tanabe Y."/>
            <person name="Yamaguchi H."/>
            <person name="Watanabe M.M."/>
        </authorList>
    </citation>
    <scope>NUCLEOTIDE SEQUENCE [LARGE SCALE GENOMIC DNA]</scope>
    <source>
        <strain evidence="3 4">BOTRYCO-2</strain>
    </source>
</reference>
<dbReference type="EMBL" id="BFBR01000004">
    <property type="protein sequence ID" value="GBF57993.1"/>
    <property type="molecule type" value="Genomic_DNA"/>
</dbReference>
<dbReference type="SUPFAM" id="SSF52540">
    <property type="entry name" value="P-loop containing nucleoside triphosphate hydrolases"/>
    <property type="match status" value="1"/>
</dbReference>
<comment type="similarity">
    <text evidence="1">Belongs to the Mg-chelatase subunits D/I family. ComM subfamily.</text>
</comment>
<evidence type="ECO:0000259" key="2">
    <source>
        <dbReference type="SMART" id="SM00382"/>
    </source>
</evidence>
<dbReference type="AlphaFoldDB" id="A0A2P2EAB8"/>
<gene>
    <name evidence="3" type="primary">comM</name>
    <name evidence="3" type="ORF">PbB2_01664</name>
</gene>
<dbReference type="SUPFAM" id="SSF54211">
    <property type="entry name" value="Ribosomal protein S5 domain 2-like"/>
    <property type="match status" value="1"/>
</dbReference>
<dbReference type="GO" id="GO:0005524">
    <property type="term" value="F:ATP binding"/>
    <property type="evidence" value="ECO:0007669"/>
    <property type="project" value="InterPro"/>
</dbReference>
<name>A0A2P2EAB8_9PROT</name>
<dbReference type="SMART" id="SM00382">
    <property type="entry name" value="AAA"/>
    <property type="match status" value="1"/>
</dbReference>
<dbReference type="InterPro" id="IPR000523">
    <property type="entry name" value="Mg_chelatse_chII-like_cat_dom"/>
</dbReference>
<dbReference type="Pfam" id="PF01078">
    <property type="entry name" value="Mg_chelatase"/>
    <property type="match status" value="1"/>
</dbReference>
<proteinExistence type="inferred from homology"/>
<dbReference type="Gene3D" id="3.30.230.10">
    <property type="match status" value="1"/>
</dbReference>
<dbReference type="OrthoDB" id="9813147at2"/>
<evidence type="ECO:0000313" key="4">
    <source>
        <dbReference type="Proteomes" id="UP000245086"/>
    </source>
</evidence>
<dbReference type="NCBIfam" id="TIGR00368">
    <property type="entry name" value="YifB family Mg chelatase-like AAA ATPase"/>
    <property type="match status" value="1"/>
</dbReference>
<dbReference type="PANTHER" id="PTHR32039">
    <property type="entry name" value="MAGNESIUM-CHELATASE SUBUNIT CHLI"/>
    <property type="match status" value="1"/>
</dbReference>
<dbReference type="Gene3D" id="3.40.50.300">
    <property type="entry name" value="P-loop containing nucleotide triphosphate hydrolases"/>
    <property type="match status" value="1"/>
</dbReference>
<dbReference type="PANTHER" id="PTHR32039:SF7">
    <property type="entry name" value="COMPETENCE PROTEIN COMM"/>
    <property type="match status" value="1"/>
</dbReference>
<evidence type="ECO:0000313" key="3">
    <source>
        <dbReference type="EMBL" id="GBF57993.1"/>
    </source>
</evidence>
<evidence type="ECO:0000256" key="1">
    <source>
        <dbReference type="ARBA" id="ARBA00006354"/>
    </source>
</evidence>
<dbReference type="InterPro" id="IPR025158">
    <property type="entry name" value="Mg_chelat-rel_C"/>
</dbReference>
<organism evidence="3 4">
    <name type="scientific">Candidatus Phycosocius bacilliformis</name>
    <dbReference type="NCBI Taxonomy" id="1445552"/>
    <lineage>
        <taxon>Bacteria</taxon>
        <taxon>Pseudomonadati</taxon>
        <taxon>Pseudomonadota</taxon>
        <taxon>Alphaproteobacteria</taxon>
        <taxon>Caulobacterales</taxon>
        <taxon>Caulobacterales incertae sedis</taxon>
        <taxon>Candidatus Phycosocius</taxon>
    </lineage>
</organism>
<dbReference type="Pfam" id="PF13541">
    <property type="entry name" value="ChlI"/>
    <property type="match status" value="1"/>
</dbReference>
<dbReference type="InterPro" id="IPR027417">
    <property type="entry name" value="P-loop_NTPase"/>
</dbReference>
<dbReference type="InterPro" id="IPR020568">
    <property type="entry name" value="Ribosomal_Su5_D2-typ_SF"/>
</dbReference>
<dbReference type="InterPro" id="IPR004482">
    <property type="entry name" value="Mg_chelat-rel"/>
</dbReference>
<keyword evidence="4" id="KW-1185">Reference proteome</keyword>
<dbReference type="Pfam" id="PF13335">
    <property type="entry name" value="Mg_chelatase_C"/>
    <property type="match status" value="1"/>
</dbReference>